<proteinExistence type="predicted"/>
<reference evidence="2 3" key="1">
    <citation type="submission" date="2018-11" db="EMBL/GenBank/DDBJ databases">
        <authorList>
            <person name="Li F."/>
        </authorList>
    </citation>
    <scope>NUCLEOTIDE SEQUENCE [LARGE SCALE GENOMIC DNA]</scope>
    <source>
        <strain evidence="2 3">Gsoil 097</strain>
    </source>
</reference>
<organism evidence="2 3">
    <name type="scientific">Nocardioides marmoriginsengisoli</name>
    <dbReference type="NCBI Taxonomy" id="661483"/>
    <lineage>
        <taxon>Bacteria</taxon>
        <taxon>Bacillati</taxon>
        <taxon>Actinomycetota</taxon>
        <taxon>Actinomycetes</taxon>
        <taxon>Propionibacteriales</taxon>
        <taxon>Nocardioidaceae</taxon>
        <taxon>Nocardioides</taxon>
    </lineage>
</organism>
<protein>
    <submittedName>
        <fullName evidence="2">Hemagglutinin</fullName>
    </submittedName>
</protein>
<accession>A0A3N0CN86</accession>
<evidence type="ECO:0000313" key="2">
    <source>
        <dbReference type="EMBL" id="RNL64895.1"/>
    </source>
</evidence>
<keyword evidence="1" id="KW-0732">Signal</keyword>
<gene>
    <name evidence="2" type="ORF">EFK50_02620</name>
</gene>
<feature type="signal peptide" evidence="1">
    <location>
        <begin position="1"/>
        <end position="21"/>
    </location>
</feature>
<dbReference type="RefSeq" id="WP_123225998.1">
    <property type="nucleotide sequence ID" value="NZ_RJSE01000003.1"/>
</dbReference>
<feature type="chain" id="PRO_5017959109" evidence="1">
    <location>
        <begin position="22"/>
        <end position="621"/>
    </location>
</feature>
<keyword evidence="3" id="KW-1185">Reference proteome</keyword>
<dbReference type="OrthoDB" id="3764858at2"/>
<dbReference type="Proteomes" id="UP000267128">
    <property type="component" value="Unassembled WGS sequence"/>
</dbReference>
<dbReference type="AlphaFoldDB" id="A0A3N0CN86"/>
<evidence type="ECO:0000256" key="1">
    <source>
        <dbReference type="SAM" id="SignalP"/>
    </source>
</evidence>
<name>A0A3N0CN86_9ACTN</name>
<sequence length="621" mass="62421">MTAAVLLAMAGALVPLSPAAAADGPFTIDATVPDVSPAPAELGDQFGNVKELGPKNASSTKISVIHKAAVPMLDATNPNAQVDLRRAWLATARDSGTNHDWLYFGWERDSNSGSGFIAYEFMKKAAPAACDYANATDAQLTASCNPWKNREAGDFMILWDQSGSSTTLYLREWSGVAPNLTLGPPAALSAAVSQAAFSADKFRGEAAVDLTATIFGGSTACKSFANTIPSTVTGNSDTADYKDTILKQAPPITNCTSTTVTTPKQAGGAGIPLGGLSIGTGVVGVKDEAVVSLNGGSGTPAGSVEFSLCKVDAPDLCTGGTTVGSTSLSGGSYPATVTSPVAYVTSVGRYCWRAVFSGDSAAGIPGSSENSSLECFTVNPVTATLSTSAGADQLVGGTLTDSAALGGTATQPANPVINLTGTAGAAAGGTITFKLYGPSSVGCGSLVHTSAAVPVSGNGGYNTPAPQFEPSAPGDYHWVATYSGSSPNTTGLTHNADCSDTAEDVTVSTVNSSMTTEQTWVPNDSATISAPAGGALAGTVSFVLYPSTDCTGTPLYSTTEAVAGNSAQTVGTDNDDAVSVSGDFSWLVGYDSTNPAQEDIAPSCHETSALTIENGGTISSP</sequence>
<dbReference type="EMBL" id="RJSE01000003">
    <property type="protein sequence ID" value="RNL64895.1"/>
    <property type="molecule type" value="Genomic_DNA"/>
</dbReference>
<comment type="caution">
    <text evidence="2">The sequence shown here is derived from an EMBL/GenBank/DDBJ whole genome shotgun (WGS) entry which is preliminary data.</text>
</comment>
<evidence type="ECO:0000313" key="3">
    <source>
        <dbReference type="Proteomes" id="UP000267128"/>
    </source>
</evidence>